<dbReference type="CDD" id="cd11476">
    <property type="entry name" value="SLC5sbd_DUR3"/>
    <property type="match status" value="1"/>
</dbReference>
<feature type="transmembrane region" description="Helical" evidence="9">
    <location>
        <begin position="291"/>
        <end position="308"/>
    </location>
</feature>
<dbReference type="PROSITE" id="PS50283">
    <property type="entry name" value="NA_SOLUT_SYMP_3"/>
    <property type="match status" value="1"/>
</dbReference>
<dbReference type="InterPro" id="IPR038377">
    <property type="entry name" value="Na/Glc_symporter_sf"/>
</dbReference>
<dbReference type="EMBL" id="KV918838">
    <property type="protein sequence ID" value="OSX77454.1"/>
    <property type="molecule type" value="Genomic_DNA"/>
</dbReference>
<evidence type="ECO:0000313" key="10">
    <source>
        <dbReference type="EMBL" id="OSX77454.1"/>
    </source>
</evidence>
<comment type="similarity">
    <text evidence="2 7">Belongs to the sodium:solute symporter (SSF) (TC 2.A.21) family.</text>
</comment>
<organism evidence="10 11">
    <name type="scientific">Porphyra umbilicalis</name>
    <name type="common">Purple laver</name>
    <name type="synonym">Red alga</name>
    <dbReference type="NCBI Taxonomy" id="2786"/>
    <lineage>
        <taxon>Eukaryota</taxon>
        <taxon>Rhodophyta</taxon>
        <taxon>Bangiophyceae</taxon>
        <taxon>Bangiales</taxon>
        <taxon>Bangiaceae</taxon>
        <taxon>Porphyra</taxon>
    </lineage>
</organism>
<gene>
    <name evidence="10" type="ORF">BU14_0148s0030</name>
</gene>
<name>A0A1X6P9C5_PORUM</name>
<evidence type="ECO:0000256" key="2">
    <source>
        <dbReference type="ARBA" id="ARBA00006434"/>
    </source>
</evidence>
<feature type="transmembrane region" description="Helical" evidence="9">
    <location>
        <begin position="48"/>
        <end position="71"/>
    </location>
</feature>
<keyword evidence="4 9" id="KW-0812">Transmembrane</keyword>
<feature type="transmembrane region" description="Helical" evidence="9">
    <location>
        <begin position="92"/>
        <end position="112"/>
    </location>
</feature>
<feature type="compositionally biased region" description="Acidic residues" evidence="8">
    <location>
        <begin position="667"/>
        <end position="678"/>
    </location>
</feature>
<evidence type="ECO:0000256" key="1">
    <source>
        <dbReference type="ARBA" id="ARBA00004141"/>
    </source>
</evidence>
<dbReference type="GO" id="GO:0005886">
    <property type="term" value="C:plasma membrane"/>
    <property type="evidence" value="ECO:0007669"/>
    <property type="project" value="TreeGrafter"/>
</dbReference>
<feature type="transmembrane region" description="Helical" evidence="9">
    <location>
        <begin position="202"/>
        <end position="220"/>
    </location>
</feature>
<reference evidence="10 11" key="1">
    <citation type="submission" date="2017-03" db="EMBL/GenBank/DDBJ databases">
        <title>WGS assembly of Porphyra umbilicalis.</title>
        <authorList>
            <person name="Brawley S.H."/>
            <person name="Blouin N.A."/>
            <person name="Ficko-Blean E."/>
            <person name="Wheeler G.L."/>
            <person name="Lohr M."/>
            <person name="Goodson H.V."/>
            <person name="Jenkins J.W."/>
            <person name="Blaby-Haas C.E."/>
            <person name="Helliwell K.E."/>
            <person name="Chan C."/>
            <person name="Marriage T."/>
            <person name="Bhattacharya D."/>
            <person name="Klein A.S."/>
            <person name="Badis Y."/>
            <person name="Brodie J."/>
            <person name="Cao Y."/>
            <person name="Collen J."/>
            <person name="Dittami S.M."/>
            <person name="Gachon C.M."/>
            <person name="Green B.R."/>
            <person name="Karpowicz S."/>
            <person name="Kim J.W."/>
            <person name="Kudahl U."/>
            <person name="Lin S."/>
            <person name="Michel G."/>
            <person name="Mittag M."/>
            <person name="Olson B.J."/>
            <person name="Pangilinan J."/>
            <person name="Peng Y."/>
            <person name="Qiu H."/>
            <person name="Shu S."/>
            <person name="Singer J.T."/>
            <person name="Smith A.G."/>
            <person name="Sprecher B.N."/>
            <person name="Wagner V."/>
            <person name="Wang W."/>
            <person name="Wang Z.-Y."/>
            <person name="Yan J."/>
            <person name="Yarish C."/>
            <person name="Zoeuner-Riek S."/>
            <person name="Zhuang Y."/>
            <person name="Zou Y."/>
            <person name="Lindquist E.A."/>
            <person name="Grimwood J."/>
            <person name="Barry K."/>
            <person name="Rokhsar D.S."/>
            <person name="Schmutz J."/>
            <person name="Stiller J.W."/>
            <person name="Grossman A.R."/>
            <person name="Prochnik S.E."/>
        </authorList>
    </citation>
    <scope>NUCLEOTIDE SEQUENCE [LARGE SCALE GENOMIC DNA]</scope>
    <source>
        <strain evidence="10">4086291</strain>
    </source>
</reference>
<dbReference type="NCBIfam" id="TIGR00813">
    <property type="entry name" value="sss"/>
    <property type="match status" value="1"/>
</dbReference>
<feature type="transmembrane region" description="Helical" evidence="9">
    <location>
        <begin position="168"/>
        <end position="190"/>
    </location>
</feature>
<evidence type="ECO:0000256" key="9">
    <source>
        <dbReference type="SAM" id="Phobius"/>
    </source>
</evidence>
<keyword evidence="3" id="KW-0813">Transport</keyword>
<feature type="transmembrane region" description="Helical" evidence="9">
    <location>
        <begin position="328"/>
        <end position="353"/>
    </location>
</feature>
<proteinExistence type="inferred from homology"/>
<evidence type="ECO:0000256" key="8">
    <source>
        <dbReference type="SAM" id="MobiDB-lite"/>
    </source>
</evidence>
<evidence type="ECO:0000313" key="11">
    <source>
        <dbReference type="Proteomes" id="UP000218209"/>
    </source>
</evidence>
<feature type="transmembrane region" description="Helical" evidence="9">
    <location>
        <begin position="489"/>
        <end position="507"/>
    </location>
</feature>
<keyword evidence="5 9" id="KW-1133">Transmembrane helix</keyword>
<keyword evidence="11" id="KW-1185">Reference proteome</keyword>
<feature type="transmembrane region" description="Helical" evidence="9">
    <location>
        <begin position="586"/>
        <end position="604"/>
    </location>
</feature>
<feature type="transmembrane region" description="Helical" evidence="9">
    <location>
        <begin position="459"/>
        <end position="482"/>
    </location>
</feature>
<comment type="subcellular location">
    <subcellularLocation>
        <location evidence="1">Membrane</location>
        <topology evidence="1">Multi-pass membrane protein</topology>
    </subcellularLocation>
</comment>
<dbReference type="GO" id="GO:0015204">
    <property type="term" value="F:urea transmembrane transporter activity"/>
    <property type="evidence" value="ECO:0007669"/>
    <property type="project" value="InterPro"/>
</dbReference>
<dbReference type="InterPro" id="IPR031155">
    <property type="entry name" value="DUR"/>
</dbReference>
<dbReference type="InterPro" id="IPR001734">
    <property type="entry name" value="Na/solute_symporter"/>
</dbReference>
<evidence type="ECO:0000256" key="7">
    <source>
        <dbReference type="RuleBase" id="RU362091"/>
    </source>
</evidence>
<feature type="transmembrane region" description="Helical" evidence="9">
    <location>
        <begin position="430"/>
        <end position="453"/>
    </location>
</feature>
<protein>
    <recommendedName>
        <fullName evidence="12">Urea active transporter</fullName>
    </recommendedName>
</protein>
<dbReference type="PANTHER" id="PTHR46154:SF4">
    <property type="entry name" value="UREA ACTIVE TRANSPORTER"/>
    <property type="match status" value="1"/>
</dbReference>
<evidence type="ECO:0000256" key="4">
    <source>
        <dbReference type="ARBA" id="ARBA00022692"/>
    </source>
</evidence>
<evidence type="ECO:0008006" key="12">
    <source>
        <dbReference type="Google" id="ProtNLM"/>
    </source>
</evidence>
<feature type="transmembrane region" description="Helical" evidence="9">
    <location>
        <begin position="127"/>
        <end position="147"/>
    </location>
</feature>
<dbReference type="Pfam" id="PF00474">
    <property type="entry name" value="SSF"/>
    <property type="match status" value="1"/>
</dbReference>
<feature type="region of interest" description="Disordered" evidence="8">
    <location>
        <begin position="661"/>
        <end position="687"/>
    </location>
</feature>
<accession>A0A1X6P9C5</accession>
<feature type="transmembrane region" description="Helical" evidence="9">
    <location>
        <begin position="232"/>
        <end position="251"/>
    </location>
</feature>
<sequence length="687" mass="71901">MATLTGPHPSIETLGCTNGPELVRNYFSDPLYACATSFFDGKPVLDKWVGYVIVLAFGIAFGVATVGLVLIEQHVLGRRMDSEFFNTAGRSVKTGLTASVIVSQWTWAATLLQSSNVAYKYGISGPFWYASGATLQIIVFSLLAVQVKRRAPTAHTFLEIIQARWGTTAHTVFLFFALATNIIVTSMLILGGSAVVNALTGINVNLASFLIPLGVILYTLAGGLKATFVASYFNTAVILIALCIFVFQVYVTDSTLGSPSVVYDRLQQVVAIEPVGDNKGGSYLTMFSKNGLLFGLSNICGNFGTVFVDQSYWQSAIAATPQAAWKGYILGGLSWFSIPFTLATSLGLASLALSLPITLDEAADGLVPPAVATHLMGKGGSVLILIMLFMAVTSTGAAEQIAVSSLVAYDVYVPIRRAMGHTPSGREIILVSRIAIVAFGLLMGVLGIALNAIGVSLGWVYLGMGVIIGSAVAPVAMSITWAKCSGAGAIAGAVGGLGLAIASWLGYASTFDGGISIATTGRDEVMVVGNLVAILSSAAICAAVSLIKPDDCDWSATKSIALVDEDANAALTPDDEAAIDRAMKMISAWGIGLALVLVVAWPLLTLPAGVFSKGYFTFWVILSIIWGLMATGAMVLLPVWESRAAILAVLTLGQIKPAMEPTKTLEDPLEDDASDSAQEEVSGAITA</sequence>
<evidence type="ECO:0000256" key="6">
    <source>
        <dbReference type="ARBA" id="ARBA00023136"/>
    </source>
</evidence>
<dbReference type="Proteomes" id="UP000218209">
    <property type="component" value="Unassembled WGS sequence"/>
</dbReference>
<dbReference type="PANTHER" id="PTHR46154">
    <property type="match status" value="1"/>
</dbReference>
<evidence type="ECO:0000256" key="3">
    <source>
        <dbReference type="ARBA" id="ARBA00022448"/>
    </source>
</evidence>
<feature type="transmembrane region" description="Helical" evidence="9">
    <location>
        <begin position="527"/>
        <end position="547"/>
    </location>
</feature>
<evidence type="ECO:0000256" key="5">
    <source>
        <dbReference type="ARBA" id="ARBA00022989"/>
    </source>
</evidence>
<keyword evidence="6 9" id="KW-0472">Membrane</keyword>
<dbReference type="AlphaFoldDB" id="A0A1X6P9C5"/>
<dbReference type="OrthoDB" id="6132759at2759"/>
<feature type="transmembrane region" description="Helical" evidence="9">
    <location>
        <begin position="616"/>
        <end position="637"/>
    </location>
</feature>
<dbReference type="Gene3D" id="1.20.1730.10">
    <property type="entry name" value="Sodium/glucose cotransporter"/>
    <property type="match status" value="1"/>
</dbReference>